<evidence type="ECO:0000313" key="1">
    <source>
        <dbReference type="EMBL" id="NGX98836.1"/>
    </source>
</evidence>
<keyword evidence="2" id="KW-1185">Reference proteome</keyword>
<dbReference type="InterPro" id="IPR001343">
    <property type="entry name" value="Hemolysn_Ca-bd"/>
</dbReference>
<dbReference type="Pfam" id="PF00353">
    <property type="entry name" value="HemolysinCabind"/>
    <property type="match status" value="1"/>
</dbReference>
<dbReference type="Gene3D" id="2.150.10.10">
    <property type="entry name" value="Serralysin-like metalloprotease, C-terminal"/>
    <property type="match status" value="1"/>
</dbReference>
<evidence type="ECO:0008006" key="3">
    <source>
        <dbReference type="Google" id="ProtNLM"/>
    </source>
</evidence>
<dbReference type="InterPro" id="IPR011049">
    <property type="entry name" value="Serralysin-like_metalloprot_C"/>
</dbReference>
<dbReference type="SUPFAM" id="SSF51120">
    <property type="entry name" value="beta-Roll"/>
    <property type="match status" value="1"/>
</dbReference>
<evidence type="ECO:0000313" key="2">
    <source>
        <dbReference type="Proteomes" id="UP000480266"/>
    </source>
</evidence>
<dbReference type="PRINTS" id="PR00313">
    <property type="entry name" value="CABNDNGRPT"/>
</dbReference>
<dbReference type="InterPro" id="IPR018511">
    <property type="entry name" value="Hemolysin-typ_Ca-bd_CS"/>
</dbReference>
<dbReference type="GO" id="GO:0005509">
    <property type="term" value="F:calcium ion binding"/>
    <property type="evidence" value="ECO:0007669"/>
    <property type="project" value="InterPro"/>
</dbReference>
<organism evidence="1 2">
    <name type="scientific">Candidatus Afipia apatlaquensis</name>
    <dbReference type="NCBI Taxonomy" id="2712852"/>
    <lineage>
        <taxon>Bacteria</taxon>
        <taxon>Pseudomonadati</taxon>
        <taxon>Pseudomonadota</taxon>
        <taxon>Alphaproteobacteria</taxon>
        <taxon>Hyphomicrobiales</taxon>
        <taxon>Nitrobacteraceae</taxon>
        <taxon>Afipia</taxon>
    </lineage>
</organism>
<comment type="caution">
    <text evidence="1">The sequence shown here is derived from an EMBL/GenBank/DDBJ whole genome shotgun (WGS) entry which is preliminary data.</text>
</comment>
<dbReference type="AlphaFoldDB" id="A0A7C9RN21"/>
<gene>
    <name evidence="1" type="ORF">G4V63_27615</name>
</gene>
<sequence length="81" mass="8003">MTTIAAGMAGNDTAALATTRCGGSGNDRLYGGCGIDLLVGGFGADVDSGNDVLLSRSDAAEMVAARDGKTQMFTAESAALV</sequence>
<dbReference type="Proteomes" id="UP000480266">
    <property type="component" value="Unassembled WGS sequence"/>
</dbReference>
<dbReference type="EMBL" id="JAAMRR010001406">
    <property type="protein sequence ID" value="NGX98836.1"/>
    <property type="molecule type" value="Genomic_DNA"/>
</dbReference>
<dbReference type="PROSITE" id="PS00330">
    <property type="entry name" value="HEMOLYSIN_CALCIUM"/>
    <property type="match status" value="1"/>
</dbReference>
<name>A0A7C9RN21_9BRAD</name>
<protein>
    <recommendedName>
        <fullName evidence="3">Calcium-binding protein</fullName>
    </recommendedName>
</protein>
<proteinExistence type="predicted"/>
<accession>A0A7C9RN21</accession>
<reference evidence="1" key="1">
    <citation type="submission" date="2020-02" db="EMBL/GenBank/DDBJ databases">
        <title>Draft genome sequence of Candidatus Afipia apatlaquensis IBT-C3, a potential strain for decolorization of textile dyes.</title>
        <authorList>
            <person name="Sanchez-Reyes A."/>
            <person name="Breton-Deval L."/>
            <person name="Mangelson H."/>
            <person name="Sanchez-Flores A."/>
        </authorList>
    </citation>
    <scope>NUCLEOTIDE SEQUENCE [LARGE SCALE GENOMIC DNA]</scope>
    <source>
        <strain evidence="1">IBT-C3</strain>
    </source>
</reference>